<dbReference type="AlphaFoldDB" id="A0A2M3ZSU7"/>
<protein>
    <submittedName>
        <fullName evidence="2">Putative secreted peptide</fullName>
    </submittedName>
</protein>
<name>A0A2M3ZSU7_9DIPT</name>
<evidence type="ECO:0000313" key="2">
    <source>
        <dbReference type="EMBL" id="MBW31562.1"/>
    </source>
</evidence>
<sequence>MSVFCLRMLPMISSMRPVYAVRLTVLPIRSYCCTNRACSALFVCRSTITSSDLWRTDSISCCIFCNLLSLSELLPRCSSSLASSGA</sequence>
<dbReference type="EMBL" id="GGFM01010811">
    <property type="protein sequence ID" value="MBW31562.1"/>
    <property type="molecule type" value="Transcribed_RNA"/>
</dbReference>
<proteinExistence type="predicted"/>
<feature type="signal peptide" evidence="1">
    <location>
        <begin position="1"/>
        <end position="20"/>
    </location>
</feature>
<feature type="chain" id="PRO_5014798535" evidence="1">
    <location>
        <begin position="21"/>
        <end position="86"/>
    </location>
</feature>
<organism evidence="2">
    <name type="scientific">Anopheles braziliensis</name>
    <dbReference type="NCBI Taxonomy" id="58242"/>
    <lineage>
        <taxon>Eukaryota</taxon>
        <taxon>Metazoa</taxon>
        <taxon>Ecdysozoa</taxon>
        <taxon>Arthropoda</taxon>
        <taxon>Hexapoda</taxon>
        <taxon>Insecta</taxon>
        <taxon>Pterygota</taxon>
        <taxon>Neoptera</taxon>
        <taxon>Endopterygota</taxon>
        <taxon>Diptera</taxon>
        <taxon>Nematocera</taxon>
        <taxon>Culicoidea</taxon>
        <taxon>Culicidae</taxon>
        <taxon>Anophelinae</taxon>
        <taxon>Anopheles</taxon>
    </lineage>
</organism>
<accession>A0A2M3ZSU7</accession>
<reference evidence="2" key="1">
    <citation type="submission" date="2018-01" db="EMBL/GenBank/DDBJ databases">
        <title>An insight into the sialome of Amazonian anophelines.</title>
        <authorList>
            <person name="Ribeiro J.M."/>
            <person name="Scarpassa V."/>
            <person name="Calvo E."/>
        </authorList>
    </citation>
    <scope>NUCLEOTIDE SEQUENCE</scope>
    <source>
        <tissue evidence="2">Salivary glands</tissue>
    </source>
</reference>
<keyword evidence="1" id="KW-0732">Signal</keyword>
<evidence type="ECO:0000256" key="1">
    <source>
        <dbReference type="SAM" id="SignalP"/>
    </source>
</evidence>